<dbReference type="Proteomes" id="UP000749311">
    <property type="component" value="Unassembled WGS sequence"/>
</dbReference>
<name>A0ABX0SDY2_9ACTN</name>
<dbReference type="Pfam" id="PF00378">
    <property type="entry name" value="ECH_1"/>
    <property type="match status" value="1"/>
</dbReference>
<evidence type="ECO:0000256" key="1">
    <source>
        <dbReference type="ARBA" id="ARBA00005254"/>
    </source>
</evidence>
<dbReference type="Gene3D" id="6.10.30.40">
    <property type="match status" value="1"/>
</dbReference>
<dbReference type="Gene3D" id="3.90.226.10">
    <property type="entry name" value="2-enoyl-CoA Hydratase, Chain A, domain 1"/>
    <property type="match status" value="1"/>
</dbReference>
<comment type="similarity">
    <text evidence="1">Belongs to the enoyl-CoA hydratase/isomerase family.</text>
</comment>
<dbReference type="EMBL" id="JAAMOZ010000001">
    <property type="protein sequence ID" value="NIH56600.1"/>
    <property type="molecule type" value="Genomic_DNA"/>
</dbReference>
<dbReference type="InterPro" id="IPR051683">
    <property type="entry name" value="Enoyl-CoA_Hydratase/Isomerase"/>
</dbReference>
<proteinExistence type="inferred from homology"/>
<keyword evidence="3" id="KW-1185">Reference proteome</keyword>
<protein>
    <submittedName>
        <fullName evidence="2">Polyketide biosynthesis enoyl-CoA hydratase PksH</fullName>
    </submittedName>
</protein>
<dbReference type="SUPFAM" id="SSF52096">
    <property type="entry name" value="ClpP/crotonase"/>
    <property type="match status" value="1"/>
</dbReference>
<dbReference type="InterPro" id="IPR001753">
    <property type="entry name" value="Enoyl-CoA_hydra/iso"/>
</dbReference>
<evidence type="ECO:0000313" key="3">
    <source>
        <dbReference type="Proteomes" id="UP000749311"/>
    </source>
</evidence>
<dbReference type="PANTHER" id="PTHR42964:SF1">
    <property type="entry name" value="POLYKETIDE BIOSYNTHESIS ENOYL-COA HYDRATASE PKSH-RELATED"/>
    <property type="match status" value="1"/>
</dbReference>
<dbReference type="PANTHER" id="PTHR42964">
    <property type="entry name" value="ENOYL-COA HYDRATASE"/>
    <property type="match status" value="1"/>
</dbReference>
<organism evidence="2 3">
    <name type="scientific">Brooklawnia cerclae</name>
    <dbReference type="NCBI Taxonomy" id="349934"/>
    <lineage>
        <taxon>Bacteria</taxon>
        <taxon>Bacillati</taxon>
        <taxon>Actinomycetota</taxon>
        <taxon>Actinomycetes</taxon>
        <taxon>Propionibacteriales</taxon>
        <taxon>Propionibacteriaceae</taxon>
        <taxon>Brooklawnia</taxon>
    </lineage>
</organism>
<dbReference type="CDD" id="cd06558">
    <property type="entry name" value="crotonase-like"/>
    <property type="match status" value="1"/>
</dbReference>
<dbReference type="RefSeq" id="WP_167165660.1">
    <property type="nucleotide sequence ID" value="NZ_BAAAOO010000015.1"/>
</dbReference>
<sequence>MGLTMGTLVGQRRFTTIDVVVTDEVASVRFDRPRANNSIDRVLLSELHEVFDLLDASEVRVIVLRGDEHAFCTGMDFNAYTAGVDRRGIPGAGQEERLVTEMTRSYMDLLRKMSLHRCVVVSVVEGKALAGGIGIVAASDYAIASEQSTFGLPEVIWGLLPSMAVPYLIRRVGHQAAYRMTMLGHTIDARRAAAIDLVDECVAPEELDRALDLLLRQLGRMYAPVVPLMKRYFRDLSAITDEVEEHAVRTTTERSRDERVKANIANFTRHGRFPWSPK</sequence>
<accession>A0ABX0SDY2</accession>
<reference evidence="2 3" key="1">
    <citation type="submission" date="2020-02" db="EMBL/GenBank/DDBJ databases">
        <title>Sequencing the genomes of 1000 actinobacteria strains.</title>
        <authorList>
            <person name="Klenk H.-P."/>
        </authorList>
    </citation>
    <scope>NUCLEOTIDE SEQUENCE [LARGE SCALE GENOMIC DNA]</scope>
    <source>
        <strain evidence="2 3">DSM 19609</strain>
    </source>
</reference>
<evidence type="ECO:0000313" key="2">
    <source>
        <dbReference type="EMBL" id="NIH56600.1"/>
    </source>
</evidence>
<gene>
    <name evidence="2" type="ORF">FB473_001245</name>
</gene>
<comment type="caution">
    <text evidence="2">The sequence shown here is derived from an EMBL/GenBank/DDBJ whole genome shotgun (WGS) entry which is preliminary data.</text>
</comment>
<dbReference type="InterPro" id="IPR029045">
    <property type="entry name" value="ClpP/crotonase-like_dom_sf"/>
</dbReference>